<accession>A0A8X6PBJ0</accession>
<dbReference type="Proteomes" id="UP000887013">
    <property type="component" value="Unassembled WGS sequence"/>
</dbReference>
<sequence>MGGVKASTVKIIYGASIRIPDEFLCPIKQNADPATFVRRLRESEQRFSPPPNPHHGQNIIFMNKDLSTCSHIFLWTDFLKKGLQPPYKDPINFYRTKRMFRTLMHGKEVTVSVDRLKPTYVPKELVDIPTECTGRKRCSLNQRKPRTWDKKSRQKVLAGTKPQHVPN</sequence>
<evidence type="ECO:0000256" key="1">
    <source>
        <dbReference type="SAM" id="MobiDB-lite"/>
    </source>
</evidence>
<protein>
    <submittedName>
        <fullName evidence="2">Retrovirus-related Pol polyprotein from transposon 412</fullName>
    </submittedName>
</protein>
<gene>
    <name evidence="2" type="primary">POL_683</name>
    <name evidence="2" type="ORF">NPIL_498871</name>
</gene>
<dbReference type="OrthoDB" id="6425810at2759"/>
<dbReference type="PANTHER" id="PTHR38681">
    <property type="entry name" value="RETROVIRUS-RELATED POL POLYPROTEIN FROM TRANSPOSON 412-LIKE PROTEIN-RELATED"/>
    <property type="match status" value="1"/>
</dbReference>
<dbReference type="PANTHER" id="PTHR38681:SF1">
    <property type="entry name" value="RETROVIRUS-RELATED POL POLYPROTEIN FROM TRANSPOSON 412-LIKE PROTEIN"/>
    <property type="match status" value="1"/>
</dbReference>
<name>A0A8X6PBJ0_NEPPI</name>
<comment type="caution">
    <text evidence="2">The sequence shown here is derived from an EMBL/GenBank/DDBJ whole genome shotgun (WGS) entry which is preliminary data.</text>
</comment>
<keyword evidence="3" id="KW-1185">Reference proteome</keyword>
<organism evidence="2 3">
    <name type="scientific">Nephila pilipes</name>
    <name type="common">Giant wood spider</name>
    <name type="synonym">Nephila maculata</name>
    <dbReference type="NCBI Taxonomy" id="299642"/>
    <lineage>
        <taxon>Eukaryota</taxon>
        <taxon>Metazoa</taxon>
        <taxon>Ecdysozoa</taxon>
        <taxon>Arthropoda</taxon>
        <taxon>Chelicerata</taxon>
        <taxon>Arachnida</taxon>
        <taxon>Araneae</taxon>
        <taxon>Araneomorphae</taxon>
        <taxon>Entelegynae</taxon>
        <taxon>Araneoidea</taxon>
        <taxon>Nephilidae</taxon>
        <taxon>Nephila</taxon>
    </lineage>
</organism>
<proteinExistence type="predicted"/>
<feature type="region of interest" description="Disordered" evidence="1">
    <location>
        <begin position="143"/>
        <end position="167"/>
    </location>
</feature>
<evidence type="ECO:0000313" key="2">
    <source>
        <dbReference type="EMBL" id="GFT59286.1"/>
    </source>
</evidence>
<dbReference type="EMBL" id="BMAW01113875">
    <property type="protein sequence ID" value="GFT59286.1"/>
    <property type="molecule type" value="Genomic_DNA"/>
</dbReference>
<evidence type="ECO:0000313" key="3">
    <source>
        <dbReference type="Proteomes" id="UP000887013"/>
    </source>
</evidence>
<reference evidence="2" key="1">
    <citation type="submission" date="2020-08" db="EMBL/GenBank/DDBJ databases">
        <title>Multicomponent nature underlies the extraordinary mechanical properties of spider dragline silk.</title>
        <authorList>
            <person name="Kono N."/>
            <person name="Nakamura H."/>
            <person name="Mori M."/>
            <person name="Yoshida Y."/>
            <person name="Ohtoshi R."/>
            <person name="Malay A.D."/>
            <person name="Moran D.A.P."/>
            <person name="Tomita M."/>
            <person name="Numata K."/>
            <person name="Arakawa K."/>
        </authorList>
    </citation>
    <scope>NUCLEOTIDE SEQUENCE</scope>
</reference>
<dbReference type="AlphaFoldDB" id="A0A8X6PBJ0"/>